<feature type="coiled-coil region" evidence="1">
    <location>
        <begin position="120"/>
        <end position="179"/>
    </location>
</feature>
<protein>
    <submittedName>
        <fullName evidence="2">Uncharacterized protein</fullName>
    </submittedName>
</protein>
<keyword evidence="3" id="KW-1185">Reference proteome</keyword>
<accession>A0A9J6BQV2</accession>
<sequence length="181" mass="21492">MDKIPMQTLQIYRKSNVISSDVRFKKIEEELRQVRIKYPMPPAIRHPEKASEKIDLGEPPKIKSIELQNKLRRIENQLNFWVSEYRGLIEDLLQVEKLLPKSNHSLNESDELALDNVHKIVKIEEMREKILDEYKNLSIRFEELSDKTKKQIRKLEDELSDSQAKAECLEFEVKKLKKHAK</sequence>
<evidence type="ECO:0000313" key="2">
    <source>
        <dbReference type="EMBL" id="KAG5672257.1"/>
    </source>
</evidence>
<gene>
    <name evidence="2" type="ORF">PVAND_002398</name>
</gene>
<evidence type="ECO:0000313" key="3">
    <source>
        <dbReference type="Proteomes" id="UP001107558"/>
    </source>
</evidence>
<organism evidence="2 3">
    <name type="scientific">Polypedilum vanderplanki</name>
    <name type="common">Sleeping chironomid midge</name>
    <dbReference type="NCBI Taxonomy" id="319348"/>
    <lineage>
        <taxon>Eukaryota</taxon>
        <taxon>Metazoa</taxon>
        <taxon>Ecdysozoa</taxon>
        <taxon>Arthropoda</taxon>
        <taxon>Hexapoda</taxon>
        <taxon>Insecta</taxon>
        <taxon>Pterygota</taxon>
        <taxon>Neoptera</taxon>
        <taxon>Endopterygota</taxon>
        <taxon>Diptera</taxon>
        <taxon>Nematocera</taxon>
        <taxon>Chironomoidea</taxon>
        <taxon>Chironomidae</taxon>
        <taxon>Chironominae</taxon>
        <taxon>Polypedilum</taxon>
        <taxon>Polypedilum</taxon>
    </lineage>
</organism>
<evidence type="ECO:0000256" key="1">
    <source>
        <dbReference type="SAM" id="Coils"/>
    </source>
</evidence>
<dbReference type="EMBL" id="JADBJN010000003">
    <property type="protein sequence ID" value="KAG5672257.1"/>
    <property type="molecule type" value="Genomic_DNA"/>
</dbReference>
<dbReference type="AlphaFoldDB" id="A0A9J6BQV2"/>
<reference evidence="2" key="1">
    <citation type="submission" date="2021-03" db="EMBL/GenBank/DDBJ databases">
        <title>Chromosome level genome of the anhydrobiotic midge Polypedilum vanderplanki.</title>
        <authorList>
            <person name="Yoshida Y."/>
            <person name="Kikawada T."/>
            <person name="Gusev O."/>
        </authorList>
    </citation>
    <scope>NUCLEOTIDE SEQUENCE</scope>
    <source>
        <strain evidence="2">NIAS01</strain>
        <tissue evidence="2">Whole body or cell culture</tissue>
    </source>
</reference>
<name>A0A9J6BQV2_POLVA</name>
<dbReference type="OrthoDB" id="10493541at2759"/>
<keyword evidence="1" id="KW-0175">Coiled coil</keyword>
<comment type="caution">
    <text evidence="2">The sequence shown here is derived from an EMBL/GenBank/DDBJ whole genome shotgun (WGS) entry which is preliminary data.</text>
</comment>
<proteinExistence type="predicted"/>
<dbReference type="Proteomes" id="UP001107558">
    <property type="component" value="Chromosome 3"/>
</dbReference>